<dbReference type="PANTHER" id="PTHR42866">
    <property type="entry name" value="3-DEOXY-MANNO-OCTULOSONATE CYTIDYLYLTRANSFERASE"/>
    <property type="match status" value="1"/>
</dbReference>
<dbReference type="InterPro" id="IPR003329">
    <property type="entry name" value="Cytidylyl_trans"/>
</dbReference>
<dbReference type="Pfam" id="PF02348">
    <property type="entry name" value="CTP_transf_3"/>
    <property type="match status" value="1"/>
</dbReference>
<protein>
    <recommendedName>
        <fullName evidence="4">3-deoxy-manno-octulosonate cytidylyltransferase</fullName>
        <ecNumber evidence="4">2.7.7.38</ecNumber>
    </recommendedName>
    <alternativeName>
        <fullName evidence="4">CMP-2-keto-3-deoxyoctulosonic acid synthase</fullName>
        <shortName evidence="4">CKS</shortName>
        <shortName evidence="4">CMP-KDO synthase</shortName>
    </alternativeName>
</protein>
<evidence type="ECO:0000256" key="3">
    <source>
        <dbReference type="ARBA" id="ARBA00022985"/>
    </source>
</evidence>
<dbReference type="CDD" id="cd02517">
    <property type="entry name" value="CMP-KDO-Synthetase"/>
    <property type="match status" value="1"/>
</dbReference>
<accession>A0ABW6D0M5</accession>
<sequence>MGKFRHLYHKMMHDKKVIAIIPARFASTRFPGKPLVDLGGKPMIQRTYERVMAVHGWHRVVIATDDFQIKNTAEAFGAEVIMTRADHVSGTDRCAEVLSKLGDAIDYVVNIQGDEPFIEPAQLKELAVGFKTNAPILTLIKHIMDVDTLFSVNTPKVVINQKGEALYFSRQTIPHLRGIAEQDWLSNHRFFKHIGLYAYRADVLIELSHLKPSPLELAESLEQLRWLENGYTIQTIETQFETMGIDTPDDLEKIKKMGLL</sequence>
<comment type="catalytic activity">
    <reaction evidence="4">
        <text>3-deoxy-alpha-D-manno-oct-2-ulosonate + CTP = CMP-3-deoxy-beta-D-manno-octulosonate + diphosphate</text>
        <dbReference type="Rhea" id="RHEA:23448"/>
        <dbReference type="ChEBI" id="CHEBI:33019"/>
        <dbReference type="ChEBI" id="CHEBI:37563"/>
        <dbReference type="ChEBI" id="CHEBI:85986"/>
        <dbReference type="ChEBI" id="CHEBI:85987"/>
        <dbReference type="EC" id="2.7.7.38"/>
    </reaction>
</comment>
<dbReference type="NCBIfam" id="TIGR00466">
    <property type="entry name" value="kdsB"/>
    <property type="match status" value="1"/>
</dbReference>
<dbReference type="NCBIfam" id="NF003952">
    <property type="entry name" value="PRK05450.1-5"/>
    <property type="match status" value="1"/>
</dbReference>
<dbReference type="SUPFAM" id="SSF53448">
    <property type="entry name" value="Nucleotide-diphospho-sugar transferases"/>
    <property type="match status" value="1"/>
</dbReference>
<proteinExistence type="inferred from homology"/>
<dbReference type="InterPro" id="IPR029044">
    <property type="entry name" value="Nucleotide-diphossugar_trans"/>
</dbReference>
<keyword evidence="3 4" id="KW-0448">Lipopolysaccharide biosynthesis</keyword>
<dbReference type="Proteomes" id="UP001598114">
    <property type="component" value="Unassembled WGS sequence"/>
</dbReference>
<dbReference type="GO" id="GO:0008690">
    <property type="term" value="F:3-deoxy-manno-octulosonate cytidylyltransferase activity"/>
    <property type="evidence" value="ECO:0007669"/>
    <property type="project" value="UniProtKB-EC"/>
</dbReference>
<comment type="pathway">
    <text evidence="4">Nucleotide-sugar biosynthesis; CMP-3-deoxy-D-manno-octulosonate biosynthesis; CMP-3-deoxy-D-manno-octulosonate from 3-deoxy-D-manno-octulosonate and CTP: step 1/1.</text>
</comment>
<reference evidence="5 6" key="1">
    <citation type="submission" date="2024-03" db="EMBL/GenBank/DDBJ databases">
        <title>Aquirufa genome sequencing.</title>
        <authorList>
            <person name="Pitt A."/>
            <person name="Hahn M.W."/>
        </authorList>
    </citation>
    <scope>NUCLEOTIDE SEQUENCE [LARGE SCALE GENOMIC DNA]</scope>
    <source>
        <strain evidence="5 6">PLAD-142S6K</strain>
    </source>
</reference>
<keyword evidence="4" id="KW-0963">Cytoplasm</keyword>
<keyword evidence="1 4" id="KW-0808">Transferase</keyword>
<dbReference type="EC" id="2.7.7.38" evidence="4"/>
<dbReference type="PANTHER" id="PTHR42866:SF2">
    <property type="entry name" value="3-DEOXY-MANNO-OCTULOSONATE CYTIDYLYLTRANSFERASE, MITOCHONDRIAL"/>
    <property type="match status" value="1"/>
</dbReference>
<comment type="function">
    <text evidence="4">Activates KDO (a required 8-carbon sugar) for incorporation into bacterial lipopolysaccharide in Gram-negative bacteria.</text>
</comment>
<organism evidence="5 6">
    <name type="scientific">Aquirufa echingensis</name>
    <dbReference type="NCBI Taxonomy" id="3096516"/>
    <lineage>
        <taxon>Bacteria</taxon>
        <taxon>Pseudomonadati</taxon>
        <taxon>Bacteroidota</taxon>
        <taxon>Cytophagia</taxon>
        <taxon>Cytophagales</taxon>
        <taxon>Flectobacillaceae</taxon>
        <taxon>Aquirufa</taxon>
    </lineage>
</organism>
<evidence type="ECO:0000313" key="5">
    <source>
        <dbReference type="EMBL" id="MFD3276748.1"/>
    </source>
</evidence>
<comment type="caution">
    <text evidence="5">The sequence shown here is derived from an EMBL/GenBank/DDBJ whole genome shotgun (WGS) entry which is preliminary data.</text>
</comment>
<dbReference type="NCBIfam" id="NF003950">
    <property type="entry name" value="PRK05450.1-3"/>
    <property type="match status" value="1"/>
</dbReference>
<keyword evidence="2 4" id="KW-0548">Nucleotidyltransferase</keyword>
<comment type="subcellular location">
    <subcellularLocation>
        <location evidence="4">Cytoplasm</location>
    </subcellularLocation>
</comment>
<dbReference type="NCBIfam" id="NF009905">
    <property type="entry name" value="PRK13368.1"/>
    <property type="match status" value="1"/>
</dbReference>
<gene>
    <name evidence="4 5" type="primary">kdsB</name>
    <name evidence="5" type="ORF">SKC38_10965</name>
</gene>
<dbReference type="Gene3D" id="3.90.550.10">
    <property type="entry name" value="Spore Coat Polysaccharide Biosynthesis Protein SpsA, Chain A"/>
    <property type="match status" value="1"/>
</dbReference>
<evidence type="ECO:0000256" key="1">
    <source>
        <dbReference type="ARBA" id="ARBA00022679"/>
    </source>
</evidence>
<evidence type="ECO:0000313" key="6">
    <source>
        <dbReference type="Proteomes" id="UP001598114"/>
    </source>
</evidence>
<keyword evidence="6" id="KW-1185">Reference proteome</keyword>
<name>A0ABW6D0M5_9BACT</name>
<evidence type="ECO:0000256" key="2">
    <source>
        <dbReference type="ARBA" id="ARBA00022695"/>
    </source>
</evidence>
<dbReference type="EMBL" id="JBBKYA010000005">
    <property type="protein sequence ID" value="MFD3276748.1"/>
    <property type="molecule type" value="Genomic_DNA"/>
</dbReference>
<dbReference type="HAMAP" id="MF_00057">
    <property type="entry name" value="KdsB"/>
    <property type="match status" value="1"/>
</dbReference>
<comment type="similarity">
    <text evidence="4">Belongs to the KdsB family.</text>
</comment>
<dbReference type="InterPro" id="IPR004528">
    <property type="entry name" value="KdsB"/>
</dbReference>
<evidence type="ECO:0000256" key="4">
    <source>
        <dbReference type="HAMAP-Rule" id="MF_00057"/>
    </source>
</evidence>